<dbReference type="STRING" id="62101.AB835_03640"/>
<dbReference type="SMART" id="SM00530">
    <property type="entry name" value="HTH_XRE"/>
    <property type="match status" value="1"/>
</dbReference>
<sequence length="115" mass="12887">MGFGKRLLTLRKEKGLTQQGLSDKSGVHVVQIRRYENDAAQPSLEVIRKLSIALGVTADALVFNDTERGPEDQQLKLQFEAVSKLDTKEREAIKTMIDGVLLMHDAKQYTSRTSN</sequence>
<protein>
    <submittedName>
        <fullName evidence="3">Transcriptional regulator</fullName>
    </submittedName>
</protein>
<dbReference type="SUPFAM" id="SSF47413">
    <property type="entry name" value="lambda repressor-like DNA-binding domains"/>
    <property type="match status" value="1"/>
</dbReference>
<dbReference type="InterPro" id="IPR001387">
    <property type="entry name" value="Cro/C1-type_HTH"/>
</dbReference>
<keyword evidence="1" id="KW-0238">DNA-binding</keyword>
<dbReference type="AlphaFoldDB" id="A0A1D2QS80"/>
<dbReference type="Pfam" id="PF01381">
    <property type="entry name" value="HTH_3"/>
    <property type="match status" value="1"/>
</dbReference>
<dbReference type="PANTHER" id="PTHR46558:SF13">
    <property type="entry name" value="HTH-TYPE TRANSCRIPTIONAL REGULATOR IMMR"/>
    <property type="match status" value="1"/>
</dbReference>
<dbReference type="Gene3D" id="1.10.260.40">
    <property type="entry name" value="lambda repressor-like DNA-binding domains"/>
    <property type="match status" value="1"/>
</dbReference>
<dbReference type="CDD" id="cd00093">
    <property type="entry name" value="HTH_XRE"/>
    <property type="match status" value="1"/>
</dbReference>
<reference evidence="3 4" key="1">
    <citation type="journal article" date="2016" name="Appl. Environ. Microbiol.">
        <title>Lack of Overt Genome Reduction in the Bryostatin-Producing Bryozoan Symbiont "Candidatus Endobugula sertula".</title>
        <authorList>
            <person name="Miller I.J."/>
            <person name="Vanee N."/>
            <person name="Fong S.S."/>
            <person name="Lim-Fong G.E."/>
            <person name="Kwan J.C."/>
        </authorList>
    </citation>
    <scope>NUCLEOTIDE SEQUENCE [LARGE SCALE GENOMIC DNA]</scope>
    <source>
        <strain evidence="3">AB1-4</strain>
    </source>
</reference>
<dbReference type="InterPro" id="IPR010982">
    <property type="entry name" value="Lambda_DNA-bd_dom_sf"/>
</dbReference>
<proteinExistence type="predicted"/>
<feature type="domain" description="HTH cro/C1-type" evidence="2">
    <location>
        <begin position="7"/>
        <end position="61"/>
    </location>
</feature>
<dbReference type="GO" id="GO:0003677">
    <property type="term" value="F:DNA binding"/>
    <property type="evidence" value="ECO:0007669"/>
    <property type="project" value="UniProtKB-KW"/>
</dbReference>
<dbReference type="NCBIfam" id="NF041951">
    <property type="entry name" value="phage_RstR"/>
    <property type="match status" value="1"/>
</dbReference>
<gene>
    <name evidence="3" type="ORF">AB835_03640</name>
</gene>
<name>A0A1D2QS80_9GAMM</name>
<organism evidence="3 4">
    <name type="scientific">Candidatus Endobugula sertula</name>
    <name type="common">Bugula neritina bacterial symbiont</name>
    <dbReference type="NCBI Taxonomy" id="62101"/>
    <lineage>
        <taxon>Bacteria</taxon>
        <taxon>Pseudomonadati</taxon>
        <taxon>Pseudomonadota</taxon>
        <taxon>Gammaproteobacteria</taxon>
        <taxon>Cellvibrionales</taxon>
        <taxon>Cellvibrionaceae</taxon>
        <taxon>Candidatus Endobugula</taxon>
    </lineage>
</organism>
<dbReference type="Proteomes" id="UP000242502">
    <property type="component" value="Unassembled WGS sequence"/>
</dbReference>
<comment type="caution">
    <text evidence="3">The sequence shown here is derived from an EMBL/GenBank/DDBJ whole genome shotgun (WGS) entry which is preliminary data.</text>
</comment>
<evidence type="ECO:0000256" key="1">
    <source>
        <dbReference type="ARBA" id="ARBA00023125"/>
    </source>
</evidence>
<evidence type="ECO:0000313" key="3">
    <source>
        <dbReference type="EMBL" id="ODS24455.1"/>
    </source>
</evidence>
<dbReference type="PANTHER" id="PTHR46558">
    <property type="entry name" value="TRACRIPTIONAL REGULATORY PROTEIN-RELATED-RELATED"/>
    <property type="match status" value="1"/>
</dbReference>
<dbReference type="InterPro" id="IPR049639">
    <property type="entry name" value="RstR"/>
</dbReference>
<dbReference type="EMBL" id="MDLC01000009">
    <property type="protein sequence ID" value="ODS24455.1"/>
    <property type="molecule type" value="Genomic_DNA"/>
</dbReference>
<dbReference type="PROSITE" id="PS50943">
    <property type="entry name" value="HTH_CROC1"/>
    <property type="match status" value="1"/>
</dbReference>
<evidence type="ECO:0000259" key="2">
    <source>
        <dbReference type="PROSITE" id="PS50943"/>
    </source>
</evidence>
<accession>A0A1D2QS80</accession>
<evidence type="ECO:0000313" key="4">
    <source>
        <dbReference type="Proteomes" id="UP000242502"/>
    </source>
</evidence>